<dbReference type="PRINTS" id="PR00081">
    <property type="entry name" value="GDHRDH"/>
</dbReference>
<dbReference type="EMBL" id="CP098502">
    <property type="protein sequence ID" value="UTI65108.1"/>
    <property type="molecule type" value="Genomic_DNA"/>
</dbReference>
<accession>A0ABY5DSW3</accession>
<proteinExistence type="inferred from homology"/>
<reference evidence="5 6" key="1">
    <citation type="submission" date="2022-06" db="EMBL/GenBank/DDBJ databases">
        <title>Paraconexibacter antarcticus.</title>
        <authorList>
            <person name="Kim C.S."/>
        </authorList>
    </citation>
    <scope>NUCLEOTIDE SEQUENCE [LARGE SCALE GENOMIC DNA]</scope>
    <source>
        <strain evidence="5 6">02-257</strain>
    </source>
</reference>
<sequence>MTLYDLNGKVALVTGAARGIGFATAQALIERGASVVVADLDQGAADAAAARLHDTRALGLAVDVTDRGAMQRVVATTVERFGGLDVVVANAGIASRGASFRATSTEAFDRVLEVNLHGVVRTVEAALPQIVARQGHVVVVSSIYAFTNGVGASPYAMAKAGVEQFGRALRVELAPKGASATVAYFGFIDTEMVRRAIDADPLSDRLMELIPRPLRKRLQPREAGEAIVAGIERRAPRVIRPRRWTVMSVLRGVLGPLGDAWMERNPEARALAEAFDAREGEEQPTTA</sequence>
<evidence type="ECO:0000259" key="4">
    <source>
        <dbReference type="SMART" id="SM00822"/>
    </source>
</evidence>
<protein>
    <submittedName>
        <fullName evidence="5">Short-chain dehydrogenase/reductase</fullName>
    </submittedName>
</protein>
<evidence type="ECO:0000313" key="6">
    <source>
        <dbReference type="Proteomes" id="UP001056035"/>
    </source>
</evidence>
<dbReference type="PANTHER" id="PTHR44196">
    <property type="entry name" value="DEHYDROGENASE/REDUCTASE SDR FAMILY MEMBER 7B"/>
    <property type="match status" value="1"/>
</dbReference>
<dbReference type="InterPro" id="IPR057326">
    <property type="entry name" value="KR_dom"/>
</dbReference>
<evidence type="ECO:0000256" key="2">
    <source>
        <dbReference type="ARBA" id="ARBA00023002"/>
    </source>
</evidence>
<dbReference type="PROSITE" id="PS00061">
    <property type="entry name" value="ADH_SHORT"/>
    <property type="match status" value="1"/>
</dbReference>
<feature type="domain" description="Ketoreductase" evidence="4">
    <location>
        <begin position="9"/>
        <end position="191"/>
    </location>
</feature>
<dbReference type="Gene3D" id="3.40.50.720">
    <property type="entry name" value="NAD(P)-binding Rossmann-like Domain"/>
    <property type="match status" value="1"/>
</dbReference>
<dbReference type="SUPFAM" id="SSF51735">
    <property type="entry name" value="NAD(P)-binding Rossmann-fold domains"/>
    <property type="match status" value="1"/>
</dbReference>
<dbReference type="Pfam" id="PF00106">
    <property type="entry name" value="adh_short"/>
    <property type="match status" value="1"/>
</dbReference>
<keyword evidence="6" id="KW-1185">Reference proteome</keyword>
<dbReference type="InterPro" id="IPR002347">
    <property type="entry name" value="SDR_fam"/>
</dbReference>
<dbReference type="RefSeq" id="WP_254571798.1">
    <property type="nucleotide sequence ID" value="NZ_CP098502.1"/>
</dbReference>
<evidence type="ECO:0000256" key="1">
    <source>
        <dbReference type="ARBA" id="ARBA00006484"/>
    </source>
</evidence>
<dbReference type="PRINTS" id="PR00080">
    <property type="entry name" value="SDRFAMILY"/>
</dbReference>
<dbReference type="InterPro" id="IPR036291">
    <property type="entry name" value="NAD(P)-bd_dom_sf"/>
</dbReference>
<dbReference type="Proteomes" id="UP001056035">
    <property type="component" value="Chromosome"/>
</dbReference>
<dbReference type="InterPro" id="IPR020904">
    <property type="entry name" value="Sc_DH/Rdtase_CS"/>
</dbReference>
<dbReference type="PANTHER" id="PTHR44196:SF1">
    <property type="entry name" value="DEHYDROGENASE_REDUCTASE SDR FAMILY MEMBER 7B"/>
    <property type="match status" value="1"/>
</dbReference>
<evidence type="ECO:0000256" key="3">
    <source>
        <dbReference type="RuleBase" id="RU000363"/>
    </source>
</evidence>
<dbReference type="NCBIfam" id="NF004526">
    <property type="entry name" value="PRK05872.1"/>
    <property type="match status" value="1"/>
</dbReference>
<name>A0ABY5DSW3_9ACTN</name>
<dbReference type="SMART" id="SM00822">
    <property type="entry name" value="PKS_KR"/>
    <property type="match status" value="1"/>
</dbReference>
<keyword evidence="2" id="KW-0560">Oxidoreductase</keyword>
<organism evidence="5 6">
    <name type="scientific">Paraconexibacter antarcticus</name>
    <dbReference type="NCBI Taxonomy" id="2949664"/>
    <lineage>
        <taxon>Bacteria</taxon>
        <taxon>Bacillati</taxon>
        <taxon>Actinomycetota</taxon>
        <taxon>Thermoleophilia</taxon>
        <taxon>Solirubrobacterales</taxon>
        <taxon>Paraconexibacteraceae</taxon>
        <taxon>Paraconexibacter</taxon>
    </lineage>
</organism>
<dbReference type="CDD" id="cd05233">
    <property type="entry name" value="SDR_c"/>
    <property type="match status" value="1"/>
</dbReference>
<gene>
    <name evidence="5" type="ORF">NBH00_02595</name>
</gene>
<comment type="similarity">
    <text evidence="1 3">Belongs to the short-chain dehydrogenases/reductases (SDR) family.</text>
</comment>
<evidence type="ECO:0000313" key="5">
    <source>
        <dbReference type="EMBL" id="UTI65108.1"/>
    </source>
</evidence>